<dbReference type="Proteomes" id="UP000799772">
    <property type="component" value="Unassembled WGS sequence"/>
</dbReference>
<keyword evidence="6" id="KW-1185">Reference proteome</keyword>
<dbReference type="SUPFAM" id="SSF52833">
    <property type="entry name" value="Thioredoxin-like"/>
    <property type="match status" value="1"/>
</dbReference>
<dbReference type="PANTHER" id="PTHR44051">
    <property type="entry name" value="GLUTATHIONE S-TRANSFERASE-RELATED"/>
    <property type="match status" value="1"/>
</dbReference>
<dbReference type="PANTHER" id="PTHR44051:SF3">
    <property type="entry name" value="TRANSCRIPTIONAL REGULATOR URE2"/>
    <property type="match status" value="1"/>
</dbReference>
<evidence type="ECO:0000256" key="2">
    <source>
        <dbReference type="RuleBase" id="RU003494"/>
    </source>
</evidence>
<dbReference type="OrthoDB" id="422574at2759"/>
<accession>A0A9P4IK61</accession>
<dbReference type="Pfam" id="PF02798">
    <property type="entry name" value="GST_N"/>
    <property type="match status" value="1"/>
</dbReference>
<proteinExistence type="inferred from homology"/>
<dbReference type="InterPro" id="IPR004045">
    <property type="entry name" value="Glutathione_S-Trfase_N"/>
</dbReference>
<dbReference type="InterPro" id="IPR036282">
    <property type="entry name" value="Glutathione-S-Trfase_C_sf"/>
</dbReference>
<evidence type="ECO:0000259" key="3">
    <source>
        <dbReference type="PROSITE" id="PS50404"/>
    </source>
</evidence>
<dbReference type="SFLD" id="SFLDS00019">
    <property type="entry name" value="Glutathione_Transferase_(cytos"/>
    <property type="match status" value="1"/>
</dbReference>
<dbReference type="AlphaFoldDB" id="A0A9P4IK61"/>
<dbReference type="InterPro" id="IPR036249">
    <property type="entry name" value="Thioredoxin-like_sf"/>
</dbReference>
<feature type="domain" description="GST N-terminal" evidence="3">
    <location>
        <begin position="3"/>
        <end position="82"/>
    </location>
</feature>
<dbReference type="PROSITE" id="PS50404">
    <property type="entry name" value="GST_NTER"/>
    <property type="match status" value="1"/>
</dbReference>
<dbReference type="SFLD" id="SFLDG00358">
    <property type="entry name" value="Main_(cytGST)"/>
    <property type="match status" value="1"/>
</dbReference>
<comment type="similarity">
    <text evidence="1 2">Belongs to the GST superfamily.</text>
</comment>
<dbReference type="CDD" id="cd03048">
    <property type="entry name" value="GST_N_Ure2p_like"/>
    <property type="match status" value="1"/>
</dbReference>
<gene>
    <name evidence="5" type="ORF">NA57DRAFT_63748</name>
</gene>
<dbReference type="Pfam" id="PF00043">
    <property type="entry name" value="GST_C"/>
    <property type="match status" value="1"/>
</dbReference>
<evidence type="ECO:0000313" key="5">
    <source>
        <dbReference type="EMBL" id="KAF2103055.1"/>
    </source>
</evidence>
<evidence type="ECO:0000256" key="1">
    <source>
        <dbReference type="ARBA" id="ARBA00007409"/>
    </source>
</evidence>
<dbReference type="InterPro" id="IPR004046">
    <property type="entry name" value="GST_C"/>
</dbReference>
<name>A0A9P4IK61_9PEZI</name>
<sequence length="217" mass="24814">MSKTITLYGHGPTANPVKVAIILEELGLPYEVKAPADIKAEPFISLNPNGRLPAIEDPNTGFNLFESGAIIEYLIRKYDTDAKLQYTTEPENFLTQSWLHFQMSGQGPYFGQLAWFKVFHKEQLPSAIERYGNEVKRVTGVIDAHLKKQKTKYLIGDKLTYADLAFVPWFNALGFILPEFDWKKETPEFAAWFEGLLSRQSVQTVLAKPEFQRQMKH</sequence>
<dbReference type="InterPro" id="IPR040079">
    <property type="entry name" value="Glutathione_S-Trfase"/>
</dbReference>
<dbReference type="Gene3D" id="3.40.30.10">
    <property type="entry name" value="Glutaredoxin"/>
    <property type="match status" value="1"/>
</dbReference>
<organism evidence="5 6">
    <name type="scientific">Rhizodiscina lignyota</name>
    <dbReference type="NCBI Taxonomy" id="1504668"/>
    <lineage>
        <taxon>Eukaryota</taxon>
        <taxon>Fungi</taxon>
        <taxon>Dikarya</taxon>
        <taxon>Ascomycota</taxon>
        <taxon>Pezizomycotina</taxon>
        <taxon>Dothideomycetes</taxon>
        <taxon>Pleosporomycetidae</taxon>
        <taxon>Aulographales</taxon>
        <taxon>Rhizodiscinaceae</taxon>
        <taxon>Rhizodiscina</taxon>
    </lineage>
</organism>
<dbReference type="SFLD" id="SFLDG01151">
    <property type="entry name" value="Main.2:_Nu-like"/>
    <property type="match status" value="1"/>
</dbReference>
<evidence type="ECO:0000313" key="6">
    <source>
        <dbReference type="Proteomes" id="UP000799772"/>
    </source>
</evidence>
<dbReference type="SUPFAM" id="SSF47616">
    <property type="entry name" value="GST C-terminal domain-like"/>
    <property type="match status" value="1"/>
</dbReference>
<reference evidence="5" key="1">
    <citation type="journal article" date="2020" name="Stud. Mycol.">
        <title>101 Dothideomycetes genomes: a test case for predicting lifestyles and emergence of pathogens.</title>
        <authorList>
            <person name="Haridas S."/>
            <person name="Albert R."/>
            <person name="Binder M."/>
            <person name="Bloem J."/>
            <person name="Labutti K."/>
            <person name="Salamov A."/>
            <person name="Andreopoulos B."/>
            <person name="Baker S."/>
            <person name="Barry K."/>
            <person name="Bills G."/>
            <person name="Bluhm B."/>
            <person name="Cannon C."/>
            <person name="Castanera R."/>
            <person name="Culley D."/>
            <person name="Daum C."/>
            <person name="Ezra D."/>
            <person name="Gonzalez J."/>
            <person name="Henrissat B."/>
            <person name="Kuo A."/>
            <person name="Liang C."/>
            <person name="Lipzen A."/>
            <person name="Lutzoni F."/>
            <person name="Magnuson J."/>
            <person name="Mondo S."/>
            <person name="Nolan M."/>
            <person name="Ohm R."/>
            <person name="Pangilinan J."/>
            <person name="Park H.-J."/>
            <person name="Ramirez L."/>
            <person name="Alfaro M."/>
            <person name="Sun H."/>
            <person name="Tritt A."/>
            <person name="Yoshinaga Y."/>
            <person name="Zwiers L.-H."/>
            <person name="Turgeon B."/>
            <person name="Goodwin S."/>
            <person name="Spatafora J."/>
            <person name="Crous P."/>
            <person name="Grigoriev I."/>
        </authorList>
    </citation>
    <scope>NUCLEOTIDE SEQUENCE</scope>
    <source>
        <strain evidence="5">CBS 133067</strain>
    </source>
</reference>
<dbReference type="PROSITE" id="PS50405">
    <property type="entry name" value="GST_CTER"/>
    <property type="match status" value="1"/>
</dbReference>
<comment type="caution">
    <text evidence="5">The sequence shown here is derived from an EMBL/GenBank/DDBJ whole genome shotgun (WGS) entry which is preliminary data.</text>
</comment>
<evidence type="ECO:0000259" key="4">
    <source>
        <dbReference type="PROSITE" id="PS50405"/>
    </source>
</evidence>
<protein>
    <submittedName>
        <fullName evidence="5">Glutathione S-transferase</fullName>
    </submittedName>
</protein>
<dbReference type="EMBL" id="ML978122">
    <property type="protein sequence ID" value="KAF2103055.1"/>
    <property type="molecule type" value="Genomic_DNA"/>
</dbReference>
<feature type="domain" description="GST C-terminal" evidence="4">
    <location>
        <begin position="88"/>
        <end position="217"/>
    </location>
</feature>
<dbReference type="Gene3D" id="1.20.1050.10">
    <property type="match status" value="1"/>
</dbReference>
<dbReference type="InterPro" id="IPR010987">
    <property type="entry name" value="Glutathione-S-Trfase_C-like"/>
</dbReference>